<dbReference type="AlphaFoldDB" id="A0A2D0N9W1"/>
<proteinExistence type="predicted"/>
<dbReference type="RefSeq" id="WP_099151233.1">
    <property type="nucleotide sequence ID" value="NZ_PDUD01000022.1"/>
</dbReference>
<accession>A0A2D0N9W1</accession>
<dbReference type="OrthoDB" id="5292580at2"/>
<dbReference type="EMBL" id="PDUD01000022">
    <property type="protein sequence ID" value="PHN05178.1"/>
    <property type="molecule type" value="Genomic_DNA"/>
</dbReference>
<evidence type="ECO:0000256" key="1">
    <source>
        <dbReference type="SAM" id="SignalP"/>
    </source>
</evidence>
<keyword evidence="3" id="KW-1185">Reference proteome</keyword>
<dbReference type="Pfam" id="PF13852">
    <property type="entry name" value="DUF4197"/>
    <property type="match status" value="1"/>
</dbReference>
<protein>
    <recommendedName>
        <fullName evidence="4">DUF4197 domain-containing protein</fullName>
    </recommendedName>
</protein>
<gene>
    <name evidence="2" type="ORF">CRP01_16800</name>
</gene>
<dbReference type="Proteomes" id="UP000223913">
    <property type="component" value="Unassembled WGS sequence"/>
</dbReference>
<comment type="caution">
    <text evidence="2">The sequence shown here is derived from an EMBL/GenBank/DDBJ whole genome shotgun (WGS) entry which is preliminary data.</text>
</comment>
<evidence type="ECO:0008006" key="4">
    <source>
        <dbReference type="Google" id="ProtNLM"/>
    </source>
</evidence>
<feature type="chain" id="PRO_5012338720" description="DUF4197 domain-containing protein" evidence="1">
    <location>
        <begin position="22"/>
        <end position="241"/>
    </location>
</feature>
<dbReference type="InterPro" id="IPR025245">
    <property type="entry name" value="DUF4197"/>
</dbReference>
<evidence type="ECO:0000313" key="3">
    <source>
        <dbReference type="Proteomes" id="UP000223913"/>
    </source>
</evidence>
<name>A0A2D0N9W1_FLAN2</name>
<organism evidence="2 3">
    <name type="scientific">Flavilitoribacter nigricans (strain ATCC 23147 / DSM 23189 / NBRC 102662 / NCIMB 1420 / SS-2)</name>
    <name type="common">Lewinella nigricans</name>
    <dbReference type="NCBI Taxonomy" id="1122177"/>
    <lineage>
        <taxon>Bacteria</taxon>
        <taxon>Pseudomonadati</taxon>
        <taxon>Bacteroidota</taxon>
        <taxon>Saprospiria</taxon>
        <taxon>Saprospirales</taxon>
        <taxon>Lewinellaceae</taxon>
        <taxon>Flavilitoribacter</taxon>
    </lineage>
</organism>
<keyword evidence="1" id="KW-0732">Signal</keyword>
<evidence type="ECO:0000313" key="2">
    <source>
        <dbReference type="EMBL" id="PHN05178.1"/>
    </source>
</evidence>
<sequence>MIKRLTMVLLAVSLTAAGLQAQGLKGLLNKAKEAVTGEGADGEVGMGLKEALNAGVGEAVTFLSTEDGYYKSAYKILLPEEVQQVTSKLKSVPGFGNVEEDLLEKMNRAAEIAAEKAKPIFVNAIKQMTIKDAMNLLMGEQDAATRYLERTTYQPLYDEFRPVVISALDEVNAREYWKTAVTAYNKIPFVKKTNPELDDHVTNKALVGLFSMIEKKEADIRENPAARTSELLQKVFSKQDK</sequence>
<reference evidence="2 3" key="1">
    <citation type="submission" date="2017-10" db="EMBL/GenBank/DDBJ databases">
        <title>The draft genome sequence of Lewinella nigricans NBRC 102662.</title>
        <authorList>
            <person name="Wang K."/>
        </authorList>
    </citation>
    <scope>NUCLEOTIDE SEQUENCE [LARGE SCALE GENOMIC DNA]</scope>
    <source>
        <strain evidence="2 3">NBRC 102662</strain>
    </source>
</reference>
<feature type="signal peptide" evidence="1">
    <location>
        <begin position="1"/>
        <end position="21"/>
    </location>
</feature>